<proteinExistence type="inferred from homology"/>
<feature type="domain" description="OB-fold nucleic acid binding" evidence="8">
    <location>
        <begin position="70"/>
        <end position="163"/>
    </location>
</feature>
<comment type="caution">
    <text evidence="9">The sequence shown here is derived from an EMBL/GenBank/DDBJ whole genome shotgun (WGS) entry which is preliminary data.</text>
</comment>
<dbReference type="GO" id="GO:0009318">
    <property type="term" value="C:exodeoxyribonuclease VII complex"/>
    <property type="evidence" value="ECO:0007669"/>
    <property type="project" value="UniProtKB-UniRule"/>
</dbReference>
<evidence type="ECO:0000259" key="8">
    <source>
        <dbReference type="Pfam" id="PF13742"/>
    </source>
</evidence>
<dbReference type="InterPro" id="IPR025824">
    <property type="entry name" value="OB-fold_nuc-bd_dom"/>
</dbReference>
<dbReference type="InterPro" id="IPR020579">
    <property type="entry name" value="Exonuc_VII_lsu_C"/>
</dbReference>
<evidence type="ECO:0000313" key="9">
    <source>
        <dbReference type="EMBL" id="PGH55038.1"/>
    </source>
</evidence>
<feature type="domain" description="Exonuclease VII large subunit C-terminal" evidence="7">
    <location>
        <begin position="186"/>
        <end position="454"/>
    </location>
</feature>
<keyword evidence="3 5" id="KW-0378">Hydrolase</keyword>
<keyword evidence="2 5" id="KW-0540">Nuclease</keyword>
<keyword evidence="4 5" id="KW-0269">Exonuclease</keyword>
<evidence type="ECO:0000313" key="10">
    <source>
        <dbReference type="Proteomes" id="UP000225379"/>
    </source>
</evidence>
<evidence type="ECO:0000259" key="7">
    <source>
        <dbReference type="Pfam" id="PF02601"/>
    </source>
</evidence>
<sequence>MAQQSACSRPPDPTTRTFMGGRSFRLVAICAPCIMAAPQLKSAMTSENAPQTSTPLIAPEPRPGSNLPEFTVGDLARRLKRSIEEEFGFVRVRGEISQPKKHSSGHCYMRLKDDTAVIEAVCWRGTMAKLAVRPEEGLEVIVTGRMTTYPGRSQYQLIVESMELAGEGALLKMLEERKRRLAAEGLFDPARKKRIPFLPDVIGVVTSPTGAVIRDILHRLNDRFPRHVLLWPVAVQGERAAAEVTAAIEGFNRIQPGGRVPRPDLIIVARGGGSLEDLMAFNEENVVRAAAASAIPLISAVGHETDTTLIDFASDLRAPTPTAAAEMAVPVRGELLAQILDDERRLLACASRAVEDRRNRVEGLARGLGDPRALLEGHAQRLDDRAERLNLAAMALLERRRTRVGELAAKLRHPREKLAQAEQKLASESRALDSGLRHAVTTAGGRFDRVAGRLSLTPARVKLADGERRIADLTPRLDRSHAKGVADKAASLASLGQLLESYSYKGVLARGFALVEDRDGRPVTRADQATPGLAVNIVFANDAKVAATVDGGAPKVEIKPEAQADPKPEKKAAPRKPRPVPVQGSLF</sequence>
<dbReference type="PANTHER" id="PTHR30008:SF0">
    <property type="entry name" value="EXODEOXYRIBONUCLEASE 7 LARGE SUBUNIT"/>
    <property type="match status" value="1"/>
</dbReference>
<dbReference type="InterPro" id="IPR003753">
    <property type="entry name" value="Exonuc_VII_L"/>
</dbReference>
<dbReference type="EMBL" id="PDKW01000043">
    <property type="protein sequence ID" value="PGH55038.1"/>
    <property type="molecule type" value="Genomic_DNA"/>
</dbReference>
<keyword evidence="1 5" id="KW-0963">Cytoplasm</keyword>
<feature type="region of interest" description="Disordered" evidence="6">
    <location>
        <begin position="550"/>
        <end position="587"/>
    </location>
</feature>
<keyword evidence="10" id="KW-1185">Reference proteome</keyword>
<evidence type="ECO:0000256" key="6">
    <source>
        <dbReference type="SAM" id="MobiDB-lite"/>
    </source>
</evidence>
<dbReference type="GO" id="GO:0003676">
    <property type="term" value="F:nucleic acid binding"/>
    <property type="evidence" value="ECO:0007669"/>
    <property type="project" value="InterPro"/>
</dbReference>
<dbReference type="CDD" id="cd04489">
    <property type="entry name" value="ExoVII_LU_OBF"/>
    <property type="match status" value="1"/>
</dbReference>
<accession>A0A2B8BBV3</accession>
<evidence type="ECO:0000256" key="3">
    <source>
        <dbReference type="ARBA" id="ARBA00022801"/>
    </source>
</evidence>
<feature type="region of interest" description="Disordered" evidence="6">
    <location>
        <begin position="45"/>
        <end position="69"/>
    </location>
</feature>
<dbReference type="GO" id="GO:0006308">
    <property type="term" value="P:DNA catabolic process"/>
    <property type="evidence" value="ECO:0007669"/>
    <property type="project" value="UniProtKB-UniRule"/>
</dbReference>
<comment type="catalytic activity">
    <reaction evidence="5">
        <text>Exonucleolytic cleavage in either 5'- to 3'- or 3'- to 5'-direction to yield nucleoside 5'-phosphates.</text>
        <dbReference type="EC" id="3.1.11.6"/>
    </reaction>
</comment>
<dbReference type="PANTHER" id="PTHR30008">
    <property type="entry name" value="EXODEOXYRIBONUCLEASE 7 LARGE SUBUNIT"/>
    <property type="match status" value="1"/>
</dbReference>
<dbReference type="Proteomes" id="UP000225379">
    <property type="component" value="Unassembled WGS sequence"/>
</dbReference>
<comment type="similarity">
    <text evidence="5">Belongs to the XseA family.</text>
</comment>
<dbReference type="AlphaFoldDB" id="A0A2B8BBV3"/>
<feature type="compositionally biased region" description="Basic and acidic residues" evidence="6">
    <location>
        <begin position="556"/>
        <end position="572"/>
    </location>
</feature>
<evidence type="ECO:0000256" key="4">
    <source>
        <dbReference type="ARBA" id="ARBA00022839"/>
    </source>
</evidence>
<name>A0A2B8BBV3_9PROT</name>
<dbReference type="GO" id="GO:0008855">
    <property type="term" value="F:exodeoxyribonuclease VII activity"/>
    <property type="evidence" value="ECO:0007669"/>
    <property type="project" value="UniProtKB-UniRule"/>
</dbReference>
<evidence type="ECO:0000256" key="1">
    <source>
        <dbReference type="ARBA" id="ARBA00022490"/>
    </source>
</evidence>
<evidence type="ECO:0000256" key="5">
    <source>
        <dbReference type="HAMAP-Rule" id="MF_00378"/>
    </source>
</evidence>
<organism evidence="9 10">
    <name type="scientific">Azospirillum palustre</name>
    <dbReference type="NCBI Taxonomy" id="2044885"/>
    <lineage>
        <taxon>Bacteria</taxon>
        <taxon>Pseudomonadati</taxon>
        <taxon>Pseudomonadota</taxon>
        <taxon>Alphaproteobacteria</taxon>
        <taxon>Rhodospirillales</taxon>
        <taxon>Azospirillaceae</taxon>
        <taxon>Azospirillum</taxon>
    </lineage>
</organism>
<reference evidence="10" key="1">
    <citation type="submission" date="2017-10" db="EMBL/GenBank/DDBJ databases">
        <authorList>
            <person name="Kravchenko I.K."/>
            <person name="Grouzdev D.S."/>
        </authorList>
    </citation>
    <scope>NUCLEOTIDE SEQUENCE [LARGE SCALE GENOMIC DNA]</scope>
    <source>
        <strain evidence="10">B2</strain>
    </source>
</reference>
<comment type="function">
    <text evidence="5">Bidirectionally degrades single-stranded DNA into large acid-insoluble oligonucleotides, which are then degraded further into small acid-soluble oligonucleotides.</text>
</comment>
<protein>
    <recommendedName>
        <fullName evidence="5">Exodeoxyribonuclease 7 large subunit</fullName>
        <ecNumber evidence="5">3.1.11.6</ecNumber>
    </recommendedName>
    <alternativeName>
        <fullName evidence="5">Exodeoxyribonuclease VII large subunit</fullName>
        <shortName evidence="5">Exonuclease VII large subunit</shortName>
    </alternativeName>
</protein>
<dbReference type="EC" id="3.1.11.6" evidence="5"/>
<feature type="compositionally biased region" description="Polar residues" evidence="6">
    <location>
        <begin position="45"/>
        <end position="55"/>
    </location>
</feature>
<dbReference type="Pfam" id="PF13742">
    <property type="entry name" value="tRNA_anti_2"/>
    <property type="match status" value="1"/>
</dbReference>
<dbReference type="GO" id="GO:0005737">
    <property type="term" value="C:cytoplasm"/>
    <property type="evidence" value="ECO:0007669"/>
    <property type="project" value="UniProtKB-SubCell"/>
</dbReference>
<comment type="subunit">
    <text evidence="5">Heterooligomer composed of large and small subunits.</text>
</comment>
<dbReference type="HAMAP" id="MF_00378">
    <property type="entry name" value="Exonuc_7_L"/>
    <property type="match status" value="1"/>
</dbReference>
<dbReference type="NCBIfam" id="TIGR00237">
    <property type="entry name" value="xseA"/>
    <property type="match status" value="1"/>
</dbReference>
<dbReference type="OrthoDB" id="9802795at2"/>
<gene>
    <name evidence="5" type="primary">xseA</name>
    <name evidence="9" type="ORF">CRT60_26210</name>
</gene>
<evidence type="ECO:0000256" key="2">
    <source>
        <dbReference type="ARBA" id="ARBA00022722"/>
    </source>
</evidence>
<comment type="subcellular location">
    <subcellularLocation>
        <location evidence="5">Cytoplasm</location>
    </subcellularLocation>
</comment>
<dbReference type="Pfam" id="PF02601">
    <property type="entry name" value="Exonuc_VII_L"/>
    <property type="match status" value="1"/>
</dbReference>